<evidence type="ECO:0000313" key="1">
    <source>
        <dbReference type="EMBL" id="SMC42218.1"/>
    </source>
</evidence>
<reference evidence="1" key="1">
    <citation type="submission" date="2017-04" db="EMBL/GenBank/DDBJ databases">
        <authorList>
            <person name="Varghese N."/>
            <person name="Submissions S."/>
        </authorList>
    </citation>
    <scope>NUCLEOTIDE SEQUENCE</scope>
    <source>
        <strain evidence="1">WTE2008</strain>
    </source>
</reference>
<organism evidence="1 2">
    <name type="scientific">Aristaeella lactis</name>
    <dbReference type="NCBI Taxonomy" id="3046383"/>
    <lineage>
        <taxon>Bacteria</taxon>
        <taxon>Bacillati</taxon>
        <taxon>Bacillota</taxon>
        <taxon>Clostridia</taxon>
        <taxon>Eubacteriales</taxon>
        <taxon>Aristaeellaceae</taxon>
        <taxon>Aristaeella</taxon>
    </lineage>
</organism>
<name>A0AC61PJ72_9FIRM</name>
<evidence type="ECO:0000313" key="2">
    <source>
        <dbReference type="Proteomes" id="UP000192328"/>
    </source>
</evidence>
<keyword evidence="2" id="KW-1185">Reference proteome</keyword>
<gene>
    <name evidence="1" type="ORF">SAMN06297397_0835</name>
</gene>
<accession>A0AC61PJ72</accession>
<sequence length="604" mass="68692">MLQAVKGKDTKILPGIFARRMKINEDYLMELDPGCLLQNFYIEAGIIPPGGQVINDPDKAKMHWGWEAPSCQLRGHFLGHWLSAAAALCAGGDKPELKARVEYIVNELARCQEMNGGEWVGSIPEKYFAMMKPGRYIWSPQYTMHKTIMGLKDVYDRMGNETAIGILNRLADWYVRWVKEMQEEDPAAIYSGEQAGMLEVWADLYALTKDKKYKFLVKAYENNALFERLDKGGDALSDDHANASIPLAHGAARMAEVIGGRKWEKRLEAFWKTAVTERGMFATTGSNAGEFWIPPHSHGRYMGNEDQEFCTVYNMVRAAEYLFRRTGKKEYADYIERAIYNGFLAQQNKETGMPTYFLPMLPGSKKKWGSRTRDFWCCFGTMVQAQTMYPELVWYTDGKDITAGQYIPSEAEISLDSGKVCVSQRVHMKDYNNQVLFDEHGGGRVSRWSLRFTVKAETKGKWTLRLRVPGWIAGEPSISVNGAEAEADIQEGYINIRREWGKEDTVDVFFPSKVRFEQLEGAEEMVCAVEGPIVLAGITDRDCGITGDLSKPDEILLPELSHTYGAFVWTQSTYMTRKQKPNFRLIPLYEVTDEKYTIYFSSVT</sequence>
<comment type="caution">
    <text evidence="1">The sequence shown here is derived from an EMBL/GenBank/DDBJ whole genome shotgun (WGS) entry which is preliminary data.</text>
</comment>
<dbReference type="Proteomes" id="UP000192328">
    <property type="component" value="Unassembled WGS sequence"/>
</dbReference>
<dbReference type="EMBL" id="FWXZ01000001">
    <property type="protein sequence ID" value="SMC42218.1"/>
    <property type="molecule type" value="Genomic_DNA"/>
</dbReference>
<protein>
    <submittedName>
        <fullName evidence="1">Uncharacterized protein</fullName>
    </submittedName>
</protein>
<proteinExistence type="predicted"/>